<sequence>MSGTATMVEAQIALNGPLNNTTSSQIAPETALLEHRSEKPSYTANFAGISAENPAIEASGSSPAAQTVLAAKPSVKPHLEESFSANSSRPVSPTDQDSDEPADGPGDLQFKKKEFPKLRTQSFQSVLSSASLKSLKHQFTAPTQPQLKRNPSTVLQGNTKNFQLFIQAPVLLLVTNLRTADDVEIGQRLPFDQSLDASRGHSRQALFLDPAAATDLKAGQASGDDSTLDEDDTYKEETTLQQQRLTLNALKKLSLSLAPIIRSEDDDQGPQLRQLTTKLLNSARPDLTTRPDPRPEPRPLRDLRPVLRSAGRKLKPYQPAEVDLSQFLSLTRQSKHCETGPAQAEKPTDSQIMRPSHAQVERAAHSQVTAAPQNPLQPQTQADSLPLLKNTARSGMVSNSEHRLELDARQGSRPGRISDLNPGPQKKTGSDVSMGLQTHSNPRTQNYMRPAQMSTTLSHREMSTRSQGLEMAHGGSFGSLKLHAQDKRLQQINGFRSPMYVPAVLRKTVNESLENGPEAGLPGEHFTDYRDHAETAVGPASSSTLIKSVDLAFSGERSVSPQFHAQTGPYELSRRQYDRILRAAPTRRHWLKDESVIECGIDYCGKKFNFFERRHHCRKCGGIFCKEHTLHYLYINHLAQFTTGGRGTLSRVCDRCIQEYNEFIRHEFGVACHKPLSRELLPQPAALNKVDYRKEIFTSKKGAGNPGGAIPAKLQESSEDGKAADQLVGSVPANWSWSSF</sequence>
<dbReference type="Proteomes" id="UP000649328">
    <property type="component" value="Unassembled WGS sequence"/>
</dbReference>
<dbReference type="PANTHER" id="PTHR23164">
    <property type="entry name" value="EARLY ENDOSOME ANTIGEN 1"/>
    <property type="match status" value="1"/>
</dbReference>
<evidence type="ECO:0000313" key="8">
    <source>
        <dbReference type="Proteomes" id="UP000649328"/>
    </source>
</evidence>
<organism evidence="7 8">
    <name type="scientific">Metschnikowia pulcherrima</name>
    <dbReference type="NCBI Taxonomy" id="27326"/>
    <lineage>
        <taxon>Eukaryota</taxon>
        <taxon>Fungi</taxon>
        <taxon>Dikarya</taxon>
        <taxon>Ascomycota</taxon>
        <taxon>Saccharomycotina</taxon>
        <taxon>Pichiomycetes</taxon>
        <taxon>Metschnikowiaceae</taxon>
        <taxon>Metschnikowia</taxon>
    </lineage>
</organism>
<dbReference type="Gene3D" id="3.30.40.10">
    <property type="entry name" value="Zinc/RING finger domain, C3HC4 (zinc finger)"/>
    <property type="match status" value="1"/>
</dbReference>
<dbReference type="InterPro" id="IPR017455">
    <property type="entry name" value="Znf_FYVE-rel"/>
</dbReference>
<gene>
    <name evidence="7" type="ORF">HF325_000361</name>
</gene>
<dbReference type="SUPFAM" id="SSF57903">
    <property type="entry name" value="FYVE/PHD zinc finger"/>
    <property type="match status" value="1"/>
</dbReference>
<dbReference type="SMART" id="SM00064">
    <property type="entry name" value="FYVE"/>
    <property type="match status" value="1"/>
</dbReference>
<dbReference type="AlphaFoldDB" id="A0A8H7LDW4"/>
<evidence type="ECO:0000256" key="4">
    <source>
        <dbReference type="PROSITE-ProRule" id="PRU00091"/>
    </source>
</evidence>
<dbReference type="OrthoDB" id="10018316at2759"/>
<feature type="region of interest" description="Disordered" evidence="5">
    <location>
        <begin position="67"/>
        <end position="110"/>
    </location>
</feature>
<feature type="region of interest" description="Disordered" evidence="5">
    <location>
        <begin position="334"/>
        <end position="381"/>
    </location>
</feature>
<feature type="region of interest" description="Disordered" evidence="5">
    <location>
        <begin position="395"/>
        <end position="446"/>
    </location>
</feature>
<feature type="compositionally biased region" description="Basic and acidic residues" evidence="5">
    <location>
        <begin position="287"/>
        <end position="305"/>
    </location>
</feature>
<dbReference type="InterPro" id="IPR013083">
    <property type="entry name" value="Znf_RING/FYVE/PHD"/>
</dbReference>
<reference evidence="7" key="1">
    <citation type="submission" date="2020-10" db="EMBL/GenBank/DDBJ databases">
        <title>The Whole-Genome Sequence of Metschnikowia persimmonesis, a Novel Endophytic Yeast Species Isolated from Medicinal Plant Diospyros kaki Thumb.</title>
        <authorList>
            <person name="Rahmat E."/>
            <person name="Kang Y."/>
        </authorList>
    </citation>
    <scope>NUCLEOTIDE SEQUENCE</scope>
    <source>
        <strain evidence="7">KIOM G15050</strain>
    </source>
</reference>
<evidence type="ECO:0000256" key="5">
    <source>
        <dbReference type="SAM" id="MobiDB-lite"/>
    </source>
</evidence>
<feature type="compositionally biased region" description="Polar residues" evidence="5">
    <location>
        <begin position="435"/>
        <end position="446"/>
    </location>
</feature>
<dbReference type="PANTHER" id="PTHR23164:SF30">
    <property type="entry name" value="EARLY ENDOSOME ANTIGEN 1"/>
    <property type="match status" value="1"/>
</dbReference>
<evidence type="ECO:0000256" key="3">
    <source>
        <dbReference type="ARBA" id="ARBA00022833"/>
    </source>
</evidence>
<protein>
    <recommendedName>
        <fullName evidence="6">FYVE-type domain-containing protein</fullName>
    </recommendedName>
</protein>
<dbReference type="CDD" id="cd15760">
    <property type="entry name" value="FYVE_scVPS27p_like"/>
    <property type="match status" value="1"/>
</dbReference>
<feature type="region of interest" description="Disordered" evidence="5">
    <location>
        <begin position="702"/>
        <end position="725"/>
    </location>
</feature>
<accession>A0A8H7LDW4</accession>
<evidence type="ECO:0000313" key="7">
    <source>
        <dbReference type="EMBL" id="KAF8004904.1"/>
    </source>
</evidence>
<proteinExistence type="predicted"/>
<feature type="region of interest" description="Disordered" evidence="5">
    <location>
        <begin position="278"/>
        <end position="306"/>
    </location>
</feature>
<keyword evidence="8" id="KW-1185">Reference proteome</keyword>
<dbReference type="InterPro" id="IPR011011">
    <property type="entry name" value="Znf_FYVE_PHD"/>
</dbReference>
<keyword evidence="1" id="KW-0479">Metal-binding</keyword>
<feature type="compositionally biased region" description="Polar residues" evidence="5">
    <location>
        <begin position="366"/>
        <end position="381"/>
    </location>
</feature>
<evidence type="ECO:0000256" key="2">
    <source>
        <dbReference type="ARBA" id="ARBA00022771"/>
    </source>
</evidence>
<feature type="compositionally biased region" description="Basic and acidic residues" evidence="5">
    <location>
        <begin position="400"/>
        <end position="410"/>
    </location>
</feature>
<keyword evidence="2 4" id="KW-0863">Zinc-finger</keyword>
<dbReference type="Pfam" id="PF01363">
    <property type="entry name" value="FYVE"/>
    <property type="match status" value="1"/>
</dbReference>
<evidence type="ECO:0000256" key="1">
    <source>
        <dbReference type="ARBA" id="ARBA00022723"/>
    </source>
</evidence>
<dbReference type="EMBL" id="JACBPP010000001">
    <property type="protein sequence ID" value="KAF8004904.1"/>
    <property type="molecule type" value="Genomic_DNA"/>
</dbReference>
<keyword evidence="3" id="KW-0862">Zinc</keyword>
<feature type="domain" description="FYVE-type" evidence="6">
    <location>
        <begin position="604"/>
        <end position="661"/>
    </location>
</feature>
<comment type="caution">
    <text evidence="7">The sequence shown here is derived from an EMBL/GenBank/DDBJ whole genome shotgun (WGS) entry which is preliminary data.</text>
</comment>
<feature type="compositionally biased region" description="Polar residues" evidence="5">
    <location>
        <begin position="83"/>
        <end position="95"/>
    </location>
</feature>
<dbReference type="GO" id="GO:0032266">
    <property type="term" value="F:phosphatidylinositol-3-phosphate binding"/>
    <property type="evidence" value="ECO:0007669"/>
    <property type="project" value="UniProtKB-ARBA"/>
</dbReference>
<evidence type="ECO:0000259" key="6">
    <source>
        <dbReference type="PROSITE" id="PS50178"/>
    </source>
</evidence>
<dbReference type="GO" id="GO:0008270">
    <property type="term" value="F:zinc ion binding"/>
    <property type="evidence" value="ECO:0007669"/>
    <property type="project" value="UniProtKB-KW"/>
</dbReference>
<name>A0A8H7LDW4_9ASCO</name>
<dbReference type="PROSITE" id="PS50178">
    <property type="entry name" value="ZF_FYVE"/>
    <property type="match status" value="1"/>
</dbReference>
<dbReference type="InterPro" id="IPR000306">
    <property type="entry name" value="Znf_FYVE"/>
</dbReference>